<dbReference type="PROSITE" id="PS51257">
    <property type="entry name" value="PROKAR_LIPOPROTEIN"/>
    <property type="match status" value="1"/>
</dbReference>
<name>A0ABV0DTY1_9BURK</name>
<feature type="compositionally biased region" description="Gly residues" evidence="1">
    <location>
        <begin position="31"/>
        <end position="62"/>
    </location>
</feature>
<evidence type="ECO:0008006" key="4">
    <source>
        <dbReference type="Google" id="ProtNLM"/>
    </source>
</evidence>
<organism evidence="2 3">
    <name type="scientific">Paraburkholderia caribensis</name>
    <dbReference type="NCBI Taxonomy" id="75105"/>
    <lineage>
        <taxon>Bacteria</taxon>
        <taxon>Pseudomonadati</taxon>
        <taxon>Pseudomonadota</taxon>
        <taxon>Betaproteobacteria</taxon>
        <taxon>Burkholderiales</taxon>
        <taxon>Burkholderiaceae</taxon>
        <taxon>Paraburkholderia</taxon>
    </lineage>
</organism>
<comment type="caution">
    <text evidence="2">The sequence shown here is derived from an EMBL/GenBank/DDBJ whole genome shotgun (WGS) entry which is preliminary data.</text>
</comment>
<sequence>MHNSLKEQSMRKLAILAVMAALTATLSGCWWGPGPGWDGGGPGHGGGPGGGGPGGGPGGDGPHGAAVVPHATARA</sequence>
<keyword evidence="3" id="KW-1185">Reference proteome</keyword>
<feature type="region of interest" description="Disordered" evidence="1">
    <location>
        <begin position="31"/>
        <end position="75"/>
    </location>
</feature>
<reference evidence="2 3" key="1">
    <citation type="submission" date="2024-01" db="EMBL/GenBank/DDBJ databases">
        <title>The diversity of rhizobia nodulating Mimosa spp. in eleven states of Brazil covering several biomes is determined by host plant, location, and edaphic factors.</title>
        <authorList>
            <person name="Rouws L."/>
            <person name="Barauna A."/>
            <person name="Beukes C."/>
            <person name="De Faria S.M."/>
            <person name="Gross E."/>
            <person name="Dos Reis Junior F.B."/>
            <person name="Simon M."/>
            <person name="Maluk M."/>
            <person name="Odee D.W."/>
            <person name="Kenicer G."/>
            <person name="Young J.P.W."/>
            <person name="Reis V.M."/>
            <person name="Zilli J."/>
            <person name="James E.K."/>
        </authorList>
    </citation>
    <scope>NUCLEOTIDE SEQUENCE [LARGE SCALE GENOMIC DNA]</scope>
    <source>
        <strain evidence="2 3">JHI1651</strain>
    </source>
</reference>
<evidence type="ECO:0000256" key="1">
    <source>
        <dbReference type="SAM" id="MobiDB-lite"/>
    </source>
</evidence>
<dbReference type="Proteomes" id="UP001462961">
    <property type="component" value="Unassembled WGS sequence"/>
</dbReference>
<proteinExistence type="predicted"/>
<evidence type="ECO:0000313" key="2">
    <source>
        <dbReference type="EMBL" id="MEO1753080.1"/>
    </source>
</evidence>
<gene>
    <name evidence="2" type="ORF">VOI32_03960</name>
</gene>
<accession>A0ABV0DTY1</accession>
<evidence type="ECO:0000313" key="3">
    <source>
        <dbReference type="Proteomes" id="UP001462961"/>
    </source>
</evidence>
<protein>
    <recommendedName>
        <fullName evidence="4">Lipoprotein</fullName>
    </recommendedName>
</protein>
<dbReference type="EMBL" id="JAYLVJ010000003">
    <property type="protein sequence ID" value="MEO1753080.1"/>
    <property type="molecule type" value="Genomic_DNA"/>
</dbReference>